<organism evidence="2 3">
    <name type="scientific">Solanum commersonii</name>
    <name type="common">Commerson's wild potato</name>
    <name type="synonym">Commerson's nightshade</name>
    <dbReference type="NCBI Taxonomy" id="4109"/>
    <lineage>
        <taxon>Eukaryota</taxon>
        <taxon>Viridiplantae</taxon>
        <taxon>Streptophyta</taxon>
        <taxon>Embryophyta</taxon>
        <taxon>Tracheophyta</taxon>
        <taxon>Spermatophyta</taxon>
        <taxon>Magnoliopsida</taxon>
        <taxon>eudicotyledons</taxon>
        <taxon>Gunneridae</taxon>
        <taxon>Pentapetalae</taxon>
        <taxon>asterids</taxon>
        <taxon>lamiids</taxon>
        <taxon>Solanales</taxon>
        <taxon>Solanaceae</taxon>
        <taxon>Solanoideae</taxon>
        <taxon>Solaneae</taxon>
        <taxon>Solanum</taxon>
    </lineage>
</organism>
<comment type="caution">
    <text evidence="2">The sequence shown here is derived from an EMBL/GenBank/DDBJ whole genome shotgun (WGS) entry which is preliminary data.</text>
</comment>
<gene>
    <name evidence="2" type="ORF">H5410_042654</name>
</gene>
<dbReference type="PANTHER" id="PTHR43319:SF3">
    <property type="entry name" value="BETA-LACTAMASE-RELATED DOMAIN-CONTAINING PROTEIN"/>
    <property type="match status" value="1"/>
</dbReference>
<accession>A0A9J5XY96</accession>
<dbReference type="EMBL" id="JACXVP010000008">
    <property type="protein sequence ID" value="KAG5592140.1"/>
    <property type="molecule type" value="Genomic_DNA"/>
</dbReference>
<proteinExistence type="predicted"/>
<evidence type="ECO:0000313" key="3">
    <source>
        <dbReference type="Proteomes" id="UP000824120"/>
    </source>
</evidence>
<dbReference type="PANTHER" id="PTHR43319">
    <property type="entry name" value="BETA-LACTAMASE-RELATED"/>
    <property type="match status" value="1"/>
</dbReference>
<dbReference type="SUPFAM" id="SSF56601">
    <property type="entry name" value="beta-lactamase/transpeptidase-like"/>
    <property type="match status" value="1"/>
</dbReference>
<dbReference type="InterPro" id="IPR052907">
    <property type="entry name" value="Beta-lactamase/esterase"/>
</dbReference>
<evidence type="ECO:0000259" key="1">
    <source>
        <dbReference type="Pfam" id="PF00144"/>
    </source>
</evidence>
<keyword evidence="3" id="KW-1185">Reference proteome</keyword>
<reference evidence="2 3" key="1">
    <citation type="submission" date="2020-09" db="EMBL/GenBank/DDBJ databases">
        <title>De no assembly of potato wild relative species, Solanum commersonii.</title>
        <authorList>
            <person name="Cho K."/>
        </authorList>
    </citation>
    <scope>NUCLEOTIDE SEQUENCE [LARGE SCALE GENOMIC DNA]</scope>
    <source>
        <strain evidence="2">LZ3.2</strain>
        <tissue evidence="2">Leaf</tissue>
    </source>
</reference>
<protein>
    <recommendedName>
        <fullName evidence="1">Beta-lactamase-related domain-containing protein</fullName>
    </recommendedName>
</protein>
<dbReference type="Pfam" id="PF00144">
    <property type="entry name" value="Beta-lactamase"/>
    <property type="match status" value="1"/>
</dbReference>
<evidence type="ECO:0000313" key="2">
    <source>
        <dbReference type="EMBL" id="KAG5592140.1"/>
    </source>
</evidence>
<name>A0A9J5XY96_SOLCO</name>
<feature type="domain" description="Beta-lactamase-related" evidence="1">
    <location>
        <begin position="32"/>
        <end position="174"/>
    </location>
</feature>
<dbReference type="InterPro" id="IPR012338">
    <property type="entry name" value="Beta-lactam/transpept-like"/>
</dbReference>
<dbReference type="Proteomes" id="UP000824120">
    <property type="component" value="Chromosome 8"/>
</dbReference>
<dbReference type="OrthoDB" id="427480at2759"/>
<dbReference type="AlphaFoldDB" id="A0A9J5XY96"/>
<dbReference type="Gene3D" id="3.40.710.10">
    <property type="entry name" value="DD-peptidase/beta-lactamase superfamily"/>
    <property type="match status" value="1"/>
</dbReference>
<sequence>MSLQLSWSMDLAICSWVSLIQACSLFAVYFKVCAYKDGEVIIDTAAGVLGKYDPRPVQPDSLFSVFSATKGICAGLVHWLVDNGKLKLEDNIANIWPEFGSNGKDQIKVHHVLNHTSGLHSAMSDINQEDPFLMTDWDECLKRIAMSAPETAPGHEQLYHYLSFGWLCGGIIENRLKCAKLKCYFSMFNSIVEGKFPTMLHIYGHGLTVGVWGLRASGRRFQELLEEVFVRPLKIDGELYVGIPPDKAVKITLNMKELRRMTLILHSFNFFTSFVCNGTRTVRNHSLCALTCDLQEKEILLPQISRQLSHLPESSLFPLSGAHQSAPPRES</sequence>
<dbReference type="InterPro" id="IPR001466">
    <property type="entry name" value="Beta-lactam-related"/>
</dbReference>